<organism evidence="1 2">
    <name type="scientific">Sphingomonas pseudosanguinis</name>
    <dbReference type="NCBI Taxonomy" id="413712"/>
    <lineage>
        <taxon>Bacteria</taxon>
        <taxon>Pseudomonadati</taxon>
        <taxon>Pseudomonadota</taxon>
        <taxon>Alphaproteobacteria</taxon>
        <taxon>Sphingomonadales</taxon>
        <taxon>Sphingomonadaceae</taxon>
        <taxon>Sphingomonas</taxon>
    </lineage>
</organism>
<keyword evidence="2" id="KW-1185">Reference proteome</keyword>
<gene>
    <name evidence="1" type="ORF">GGR48_003049</name>
</gene>
<dbReference type="EMBL" id="JACIDH010000017">
    <property type="protein sequence ID" value="MBB3880602.1"/>
    <property type="molecule type" value="Genomic_DNA"/>
</dbReference>
<accession>A0A7W6F472</accession>
<sequence>MRQSLIFLVLLGGCGEQPMPAKAETPAVLHEDVVAYAMASCFAYQQNAYLKDQGERWAGAIMQRAHGPAEKWTPVADAVKAELARSGIAQGQGEGPQSPAISLPVMTCGQIANLAAVRRSIETASKALAQDYRTGASR</sequence>
<proteinExistence type="predicted"/>
<dbReference type="AlphaFoldDB" id="A0A7W6F472"/>
<evidence type="ECO:0000313" key="1">
    <source>
        <dbReference type="EMBL" id="MBB3880602.1"/>
    </source>
</evidence>
<comment type="caution">
    <text evidence="1">The sequence shown here is derived from an EMBL/GenBank/DDBJ whole genome shotgun (WGS) entry which is preliminary data.</text>
</comment>
<dbReference type="RefSeq" id="WP_183952641.1">
    <property type="nucleotide sequence ID" value="NZ_JACIDH010000017.1"/>
</dbReference>
<reference evidence="1 2" key="1">
    <citation type="submission" date="2020-08" db="EMBL/GenBank/DDBJ databases">
        <title>Genomic Encyclopedia of Type Strains, Phase IV (KMG-IV): sequencing the most valuable type-strain genomes for metagenomic binning, comparative biology and taxonomic classification.</title>
        <authorList>
            <person name="Goeker M."/>
        </authorList>
    </citation>
    <scope>NUCLEOTIDE SEQUENCE [LARGE SCALE GENOMIC DNA]</scope>
    <source>
        <strain evidence="1 2">DSM 19512</strain>
    </source>
</reference>
<name>A0A7W6F472_9SPHN</name>
<protein>
    <submittedName>
        <fullName evidence="1">Uncharacterized protein</fullName>
    </submittedName>
</protein>
<evidence type="ECO:0000313" key="2">
    <source>
        <dbReference type="Proteomes" id="UP000538670"/>
    </source>
</evidence>
<dbReference type="Proteomes" id="UP000538670">
    <property type="component" value="Unassembled WGS sequence"/>
</dbReference>